<dbReference type="AlphaFoldDB" id="R8B1Y4"/>
<evidence type="ECO:0000313" key="3">
    <source>
        <dbReference type="EMBL" id="EON92579.1"/>
    </source>
</evidence>
<reference evidence="3 4" key="1">
    <citation type="journal article" date="2013" name="Genome Announc.">
        <title>Draft Genome Sequence of the Moderately Halophilic Bacterium Marinobacter lipolyticus Strain SM19.</title>
        <authorList>
            <person name="Papke R.T."/>
            <person name="de la Haba R.R."/>
            <person name="Infante-Dominguez C."/>
            <person name="Perez D."/>
            <person name="Sanchez-Porro C."/>
            <person name="Lapierre P."/>
            <person name="Ventosa A."/>
        </authorList>
    </citation>
    <scope>NUCLEOTIDE SEQUENCE [LARGE SCALE GENOMIC DNA]</scope>
    <source>
        <strain evidence="3 4">SM19</strain>
    </source>
</reference>
<organism evidence="3 4">
    <name type="scientific">Marinobacter lipolyticus SM19</name>
    <dbReference type="NCBI Taxonomy" id="1318628"/>
    <lineage>
        <taxon>Bacteria</taxon>
        <taxon>Pseudomonadati</taxon>
        <taxon>Pseudomonadota</taxon>
        <taxon>Gammaproteobacteria</taxon>
        <taxon>Pseudomonadales</taxon>
        <taxon>Marinobacteraceae</taxon>
        <taxon>Marinobacter</taxon>
    </lineage>
</organism>
<feature type="signal peptide" evidence="2">
    <location>
        <begin position="1"/>
        <end position="23"/>
    </location>
</feature>
<dbReference type="eggNOG" id="ENOG502ZKIB">
    <property type="taxonomic scope" value="Bacteria"/>
</dbReference>
<dbReference type="STRING" id="1318628.MARLIPOL_07499"/>
<evidence type="ECO:0000256" key="2">
    <source>
        <dbReference type="SAM" id="SignalP"/>
    </source>
</evidence>
<sequence length="331" mass="34615">MKQQTFIKSVMVTSVALVLSACGGGGGGGGSDREVSSGGSLSMDDGGYSTRKASLNTQQDFEGTTSAYQSSEEALDLVTEVEDVINSGGLEEIVHDGATAQALDDSVDLACENENGSVKVTDKSVSSVIDVRYDFSNCRLTTVSFGQVALNGSYTYKESGSSSSGSESWTGSETFNISGSFVASGTPFALKGGDRWSETFDAAAEQGTLTLSSDVLEFKKGTSYVALQNSLITLGIDGNQLALSTEFRLISSAMNGYVDYTTPSPMVIDLFQESTCPVQGINRMEGDGVVEVRYGVDTGTGADIVVEVNNNTVASYETCDESGINMFPGAL</sequence>
<gene>
    <name evidence="3" type="ORF">MARLIPOL_07499</name>
</gene>
<dbReference type="RefSeq" id="WP_012137505.1">
    <property type="nucleotide sequence ID" value="NZ_KE007317.1"/>
</dbReference>
<feature type="chain" id="PRO_5004452300" description="Lipoprotein" evidence="2">
    <location>
        <begin position="24"/>
        <end position="331"/>
    </location>
</feature>
<keyword evidence="4" id="KW-1185">Reference proteome</keyword>
<dbReference type="Proteomes" id="UP000016540">
    <property type="component" value="Unassembled WGS sequence"/>
</dbReference>
<dbReference type="PATRIC" id="fig|1318628.3.peg.1502"/>
<dbReference type="HOGENOM" id="CLU_072558_0_0_6"/>
<dbReference type="OrthoDB" id="6355587at2"/>
<evidence type="ECO:0008006" key="5">
    <source>
        <dbReference type="Google" id="ProtNLM"/>
    </source>
</evidence>
<protein>
    <recommendedName>
        <fullName evidence="5">Lipoprotein</fullName>
    </recommendedName>
</protein>
<accession>R8B1Y4</accession>
<keyword evidence="2" id="KW-0732">Signal</keyword>
<feature type="compositionally biased region" description="Low complexity" evidence="1">
    <location>
        <begin position="36"/>
        <end position="49"/>
    </location>
</feature>
<dbReference type="EMBL" id="ASAD01000010">
    <property type="protein sequence ID" value="EON92579.1"/>
    <property type="molecule type" value="Genomic_DNA"/>
</dbReference>
<feature type="region of interest" description="Disordered" evidence="1">
    <location>
        <begin position="24"/>
        <end position="49"/>
    </location>
</feature>
<name>R8B1Y4_9GAMM</name>
<evidence type="ECO:0000313" key="4">
    <source>
        <dbReference type="Proteomes" id="UP000016540"/>
    </source>
</evidence>
<proteinExistence type="predicted"/>
<comment type="caution">
    <text evidence="3">The sequence shown here is derived from an EMBL/GenBank/DDBJ whole genome shotgun (WGS) entry which is preliminary data.</text>
</comment>
<evidence type="ECO:0000256" key="1">
    <source>
        <dbReference type="SAM" id="MobiDB-lite"/>
    </source>
</evidence>
<dbReference type="PROSITE" id="PS51257">
    <property type="entry name" value="PROKAR_LIPOPROTEIN"/>
    <property type="match status" value="1"/>
</dbReference>